<sequence length="295" mass="30690">MRKILLGCAAVTLLASPAAARDGSGYFGAEAGALWAKGLDHELTVIRTTAPIGTTVIADGAQMDFKKPGLDLDLILGYDFGLIRAEGELGYKRASLDEIGLRSAPNGLVTTTDAGGNVGVTSAMANLLLDFGNDDGVSFYAGPGVGWARVKMNNIAPDSATYDIEGKDSGLALQAIAGVRYAITPQLDVGVKYRYFRSSKLDFDNIIDELNTGGVTYDARAGRFKSHSLLFSIIYNFAEPAPPPPPPPLPMPAPAPPPPPPATQTCPDGSVVLATDVCPVPPPAPPPPPPAPVRG</sequence>
<gene>
    <name evidence="5" type="ORF">GCM10022280_10840</name>
</gene>
<dbReference type="Proteomes" id="UP001500235">
    <property type="component" value="Unassembled WGS sequence"/>
</dbReference>
<evidence type="ECO:0000313" key="6">
    <source>
        <dbReference type="Proteomes" id="UP001500235"/>
    </source>
</evidence>
<name>A0ABP7SNM2_9SPHN</name>
<organism evidence="5 6">
    <name type="scientific">Sphingomonas swuensis</name>
    <dbReference type="NCBI Taxonomy" id="977800"/>
    <lineage>
        <taxon>Bacteria</taxon>
        <taxon>Pseudomonadati</taxon>
        <taxon>Pseudomonadota</taxon>
        <taxon>Alphaproteobacteria</taxon>
        <taxon>Sphingomonadales</taxon>
        <taxon>Sphingomonadaceae</taxon>
        <taxon>Sphingomonas</taxon>
    </lineage>
</organism>
<feature type="chain" id="PRO_5045359509" evidence="3">
    <location>
        <begin position="21"/>
        <end position="295"/>
    </location>
</feature>
<evidence type="ECO:0000256" key="1">
    <source>
        <dbReference type="ARBA" id="ARBA00022729"/>
    </source>
</evidence>
<dbReference type="Pfam" id="PF13505">
    <property type="entry name" value="OMP_b-brl"/>
    <property type="match status" value="1"/>
</dbReference>
<dbReference type="SUPFAM" id="SSF56925">
    <property type="entry name" value="OMPA-like"/>
    <property type="match status" value="1"/>
</dbReference>
<dbReference type="RefSeq" id="WP_344706357.1">
    <property type="nucleotide sequence ID" value="NZ_BAABBQ010000001.1"/>
</dbReference>
<evidence type="ECO:0000313" key="5">
    <source>
        <dbReference type="EMBL" id="GAA4014265.1"/>
    </source>
</evidence>
<evidence type="ECO:0000256" key="3">
    <source>
        <dbReference type="SAM" id="SignalP"/>
    </source>
</evidence>
<feature type="signal peptide" evidence="3">
    <location>
        <begin position="1"/>
        <end position="20"/>
    </location>
</feature>
<feature type="compositionally biased region" description="Pro residues" evidence="2">
    <location>
        <begin position="279"/>
        <end position="295"/>
    </location>
</feature>
<feature type="compositionally biased region" description="Pro residues" evidence="2">
    <location>
        <begin position="244"/>
        <end position="262"/>
    </location>
</feature>
<dbReference type="EMBL" id="BAABBQ010000001">
    <property type="protein sequence ID" value="GAA4014265.1"/>
    <property type="molecule type" value="Genomic_DNA"/>
</dbReference>
<keyword evidence="6" id="KW-1185">Reference proteome</keyword>
<keyword evidence="1 3" id="KW-0732">Signal</keyword>
<accession>A0ABP7SNM2</accession>
<protein>
    <submittedName>
        <fullName evidence="5">Outer membrane beta-barrel protein</fullName>
    </submittedName>
</protein>
<proteinExistence type="predicted"/>
<comment type="caution">
    <text evidence="5">The sequence shown here is derived from an EMBL/GenBank/DDBJ whole genome shotgun (WGS) entry which is preliminary data.</text>
</comment>
<dbReference type="Gene3D" id="2.40.160.20">
    <property type="match status" value="1"/>
</dbReference>
<dbReference type="InterPro" id="IPR027385">
    <property type="entry name" value="Beta-barrel_OMP"/>
</dbReference>
<dbReference type="InterPro" id="IPR011250">
    <property type="entry name" value="OMP/PagP_B-barrel"/>
</dbReference>
<feature type="domain" description="Outer membrane protein beta-barrel" evidence="4">
    <location>
        <begin position="7"/>
        <end position="205"/>
    </location>
</feature>
<evidence type="ECO:0000259" key="4">
    <source>
        <dbReference type="Pfam" id="PF13505"/>
    </source>
</evidence>
<reference evidence="6" key="1">
    <citation type="journal article" date="2019" name="Int. J. Syst. Evol. Microbiol.">
        <title>The Global Catalogue of Microorganisms (GCM) 10K type strain sequencing project: providing services to taxonomists for standard genome sequencing and annotation.</title>
        <authorList>
            <consortium name="The Broad Institute Genomics Platform"/>
            <consortium name="The Broad Institute Genome Sequencing Center for Infectious Disease"/>
            <person name="Wu L."/>
            <person name="Ma J."/>
        </authorList>
    </citation>
    <scope>NUCLEOTIDE SEQUENCE [LARGE SCALE GENOMIC DNA]</scope>
    <source>
        <strain evidence="6">JCM 17563</strain>
    </source>
</reference>
<evidence type="ECO:0000256" key="2">
    <source>
        <dbReference type="SAM" id="MobiDB-lite"/>
    </source>
</evidence>
<feature type="region of interest" description="Disordered" evidence="2">
    <location>
        <begin position="244"/>
        <end position="295"/>
    </location>
</feature>